<comment type="caution">
    <text evidence="1">The sequence shown here is derived from an EMBL/GenBank/DDBJ whole genome shotgun (WGS) entry which is preliminary data.</text>
</comment>
<dbReference type="Proteomes" id="UP001056120">
    <property type="component" value="Linkage Group LG24"/>
</dbReference>
<protein>
    <submittedName>
        <fullName evidence="1">Uncharacterized protein</fullName>
    </submittedName>
</protein>
<keyword evidence="2" id="KW-1185">Reference proteome</keyword>
<name>A0ACB9AUR5_9ASTR</name>
<sequence length="1346" mass="146240">MAPGRKRGGAKGVKANNQLKLGDLVLAKVKGFPAWPAKISKPEDWNRTPDPRKYFVQFFGTEEIAFVAPVDIQPFTSESKDKLLTRCSKGKTVKYFSQAVKEICDIFEESENRSSGSLKDDNDAQASQLDANIIEMVDDGMITDGPSCATSFNDIVNHGPGLERCSHIHREMGYADVNPSVSPLVNDRSPSHSTKRRAEFCNDDITSPKVESISTSGAGHNTSSKTGSNLETKGQKSKKMAKASKNNHHDVDGINKNLSPAGVGYAFQIGHIESSVTKNSKDGTRRSTSHVSKNEVTVGLTNPESGETIRKTKKILKDKTHVGSTDDLIKDVEGTGRELLKDNVLNNGVLHPAKKSKFSDGSPKKSQISRKNDVSSKGSNKEVHKAKPNPKTKDRLVLKGQTNDSAYASEVLGDEDVAQPTKRRRLVLEGMSDDRTTERSSTPKKGENTDSVKSGPQVHIKRRAVRIIDEDEDEDEPKTPVHGRSSKVADKVSHTSMSVEEVAVVTEAIQDSPGVRKSVHVKESVPKSQQDTLEVVEGKLHTPGKAESEKKSSEEILKGAISPVKSPFDAYNQMVEPSKVNKTLGKVSGNSSQKKGQSGSFKPSGGVYDGGHRSQNNAVNERIMPAISGEKQKTTPKSNSRVTDSPAVLRKPSDSNLLSSERSELRVVQTTSLSDSRKADSNKSMRHLIAVAQAKRKQAQSHNLVHESFNVSHTETVEKSPGSISAVQPITTGPGIMAQADDQLDSAEFEERRTSSGHRAAGGSLSGGTEAAVARDAFEGMIETLSRTKESIGRATRQAIDCAKHGIANEVVELLTRKLENESSFHRRVDIFFLVDSITQCSHSQKGIAGASYIPTVQAALPRLLGAAAPPGANARENRRQCLKVLKLWLERKILPDTLLRSYIEDFGFSKDGTSAVFPSKRPSRSERAVDDPIREMEGMLVDEYGSNATFQLPGLLSSKVFEEEEDEDDILNFSHKEGICKSTLELNTATGELETSSVTSNERRHCILEDVDGELEMEDVSGHPKDEKLLTGGGSYKAFQEDEDSNRTIDTASNNSNEVSPFREGSPPLPPDSPPPTPPLPSSPPPPISPHMVPPPPSTPSPLPPPPPPPALPPSQPYVHAGPPQVSFSQPSMPHMLSNVPLNSRLGAHVDSAVRAEMFSQQPSSFPAAVPTSSSEPSGFTSSRSVEYGHETYTNPQGSQLNQPYQTGNVLLPPRTFQTPMLNQTASSQFHYPNPAMMQHSYPPMYGLTKPPDGPRRYGGDEQWRPPSNEFSTDSQRGAWMSNGRTLLSATPFAQEGYFRPPMERPPTNNVSFQPVGQNIVSAGASNPGHSGSRMMPSLNSWRPT</sequence>
<evidence type="ECO:0000313" key="1">
    <source>
        <dbReference type="EMBL" id="KAI3713977.1"/>
    </source>
</evidence>
<dbReference type="EMBL" id="CM042041">
    <property type="protein sequence ID" value="KAI3713977.1"/>
    <property type="molecule type" value="Genomic_DNA"/>
</dbReference>
<proteinExistence type="predicted"/>
<gene>
    <name evidence="1" type="ORF">L1987_72566</name>
</gene>
<reference evidence="2" key="1">
    <citation type="journal article" date="2022" name="Mol. Ecol. Resour.">
        <title>The genomes of chicory, endive, great burdock and yacon provide insights into Asteraceae palaeo-polyploidization history and plant inulin production.</title>
        <authorList>
            <person name="Fan W."/>
            <person name="Wang S."/>
            <person name="Wang H."/>
            <person name="Wang A."/>
            <person name="Jiang F."/>
            <person name="Liu H."/>
            <person name="Zhao H."/>
            <person name="Xu D."/>
            <person name="Zhang Y."/>
        </authorList>
    </citation>
    <scope>NUCLEOTIDE SEQUENCE [LARGE SCALE GENOMIC DNA]</scope>
    <source>
        <strain evidence="2">cv. Yunnan</strain>
    </source>
</reference>
<accession>A0ACB9AUR5</accession>
<reference evidence="1 2" key="2">
    <citation type="journal article" date="2022" name="Mol. Ecol. Resour.">
        <title>The genomes of chicory, endive, great burdock and yacon provide insights into Asteraceae paleo-polyploidization history and plant inulin production.</title>
        <authorList>
            <person name="Fan W."/>
            <person name="Wang S."/>
            <person name="Wang H."/>
            <person name="Wang A."/>
            <person name="Jiang F."/>
            <person name="Liu H."/>
            <person name="Zhao H."/>
            <person name="Xu D."/>
            <person name="Zhang Y."/>
        </authorList>
    </citation>
    <scope>NUCLEOTIDE SEQUENCE [LARGE SCALE GENOMIC DNA]</scope>
    <source>
        <strain evidence="2">cv. Yunnan</strain>
        <tissue evidence="1">Leaves</tissue>
    </source>
</reference>
<evidence type="ECO:0000313" key="2">
    <source>
        <dbReference type="Proteomes" id="UP001056120"/>
    </source>
</evidence>
<organism evidence="1 2">
    <name type="scientific">Smallanthus sonchifolius</name>
    <dbReference type="NCBI Taxonomy" id="185202"/>
    <lineage>
        <taxon>Eukaryota</taxon>
        <taxon>Viridiplantae</taxon>
        <taxon>Streptophyta</taxon>
        <taxon>Embryophyta</taxon>
        <taxon>Tracheophyta</taxon>
        <taxon>Spermatophyta</taxon>
        <taxon>Magnoliopsida</taxon>
        <taxon>eudicotyledons</taxon>
        <taxon>Gunneridae</taxon>
        <taxon>Pentapetalae</taxon>
        <taxon>asterids</taxon>
        <taxon>campanulids</taxon>
        <taxon>Asterales</taxon>
        <taxon>Asteraceae</taxon>
        <taxon>Asteroideae</taxon>
        <taxon>Heliantheae alliance</taxon>
        <taxon>Millerieae</taxon>
        <taxon>Smallanthus</taxon>
    </lineage>
</organism>